<accession>A0A4R2HPP0</accession>
<sequence length="81" mass="8961">MRGPETGNFLSQAPVSCSSLYPPRLMMRLRQTAADLHVHANTVDYRLRQVGWLTGLDPVRDDQLPRLVAALVAFDARSSPG</sequence>
<gene>
    <name evidence="2" type="ORF">EV652_103182</name>
</gene>
<dbReference type="AlphaFoldDB" id="A0A4R2HPP0"/>
<evidence type="ECO:0000259" key="1">
    <source>
        <dbReference type="Pfam" id="PF13556"/>
    </source>
</evidence>
<organism evidence="2 3">
    <name type="scientific">Kribbella steppae</name>
    <dbReference type="NCBI Taxonomy" id="2512223"/>
    <lineage>
        <taxon>Bacteria</taxon>
        <taxon>Bacillati</taxon>
        <taxon>Actinomycetota</taxon>
        <taxon>Actinomycetes</taxon>
        <taxon>Propionibacteriales</taxon>
        <taxon>Kribbellaceae</taxon>
        <taxon>Kribbella</taxon>
    </lineage>
</organism>
<dbReference type="InterPro" id="IPR025736">
    <property type="entry name" value="PucR_C-HTH_dom"/>
</dbReference>
<comment type="caution">
    <text evidence="2">The sequence shown here is derived from an EMBL/GenBank/DDBJ whole genome shotgun (WGS) entry which is preliminary data.</text>
</comment>
<evidence type="ECO:0000313" key="2">
    <source>
        <dbReference type="EMBL" id="TCO33183.1"/>
    </source>
</evidence>
<dbReference type="Gene3D" id="1.10.10.2840">
    <property type="entry name" value="PucR C-terminal helix-turn-helix domain"/>
    <property type="match status" value="1"/>
</dbReference>
<dbReference type="Pfam" id="PF13556">
    <property type="entry name" value="HTH_30"/>
    <property type="match status" value="1"/>
</dbReference>
<evidence type="ECO:0000313" key="3">
    <source>
        <dbReference type="Proteomes" id="UP000294508"/>
    </source>
</evidence>
<protein>
    <submittedName>
        <fullName evidence="2">PucR-like helix-turn-helix protein</fullName>
    </submittedName>
</protein>
<name>A0A4R2HPP0_9ACTN</name>
<reference evidence="2 3" key="1">
    <citation type="journal article" date="2015" name="Stand. Genomic Sci.">
        <title>Genomic Encyclopedia of Bacterial and Archaeal Type Strains, Phase III: the genomes of soil and plant-associated and newly described type strains.</title>
        <authorList>
            <person name="Whitman W.B."/>
            <person name="Woyke T."/>
            <person name="Klenk H.P."/>
            <person name="Zhou Y."/>
            <person name="Lilburn T.G."/>
            <person name="Beck B.J."/>
            <person name="De Vos P."/>
            <person name="Vandamme P."/>
            <person name="Eisen J.A."/>
            <person name="Garrity G."/>
            <person name="Hugenholtz P."/>
            <person name="Kyrpides N.C."/>
        </authorList>
    </citation>
    <scope>NUCLEOTIDE SEQUENCE [LARGE SCALE GENOMIC DNA]</scope>
    <source>
        <strain evidence="2 3">VKM Ac-2572</strain>
    </source>
</reference>
<dbReference type="EMBL" id="SLWN01000003">
    <property type="protein sequence ID" value="TCO33183.1"/>
    <property type="molecule type" value="Genomic_DNA"/>
</dbReference>
<dbReference type="OrthoDB" id="5243741at2"/>
<proteinExistence type="predicted"/>
<keyword evidence="3" id="KW-1185">Reference proteome</keyword>
<feature type="domain" description="PucR C-terminal helix-turn-helix" evidence="1">
    <location>
        <begin position="29"/>
        <end position="72"/>
    </location>
</feature>
<dbReference type="Proteomes" id="UP000294508">
    <property type="component" value="Unassembled WGS sequence"/>
</dbReference>
<dbReference type="InterPro" id="IPR042070">
    <property type="entry name" value="PucR_C-HTH_sf"/>
</dbReference>